<dbReference type="Proteomes" id="UP000268329">
    <property type="component" value="Chromosome"/>
</dbReference>
<protein>
    <recommendedName>
        <fullName evidence="4">Bacterial mobilisation domain-containing protein</fullName>
    </recommendedName>
</protein>
<dbReference type="KEGG" id="sdd:D9753_11760"/>
<sequence length="247" mass="25982">MPDNHATNNAPAHRRRGLFGLARRSAASWSERASNEASSALAPAPGVAGEEAGRQGAPEPGVGMPEPSTAPVAACPAPPAEQIADARPPAEQPADVQPPVEQLSWREIDAPVLPALMNRKRTTEKRDQDKTIRFTPTAVRIIAKEAERRGQKFAGFVGDAALAVALGKAGAVGSPEDDPIRPLIEAIEAHTVALNRIGSNLNQITAAIHRGTVPERAEAVLDRVEQAAQNSYRLLDQLVAEGAAHGA</sequence>
<name>A0A3G2JCZ8_9ACTN</name>
<evidence type="ECO:0000313" key="2">
    <source>
        <dbReference type="EMBL" id="AYN39481.1"/>
    </source>
</evidence>
<keyword evidence="3" id="KW-1185">Reference proteome</keyword>
<organism evidence="2 3">
    <name type="scientific">Streptomyces dangxiongensis</name>
    <dbReference type="NCBI Taxonomy" id="1442032"/>
    <lineage>
        <taxon>Bacteria</taxon>
        <taxon>Bacillati</taxon>
        <taxon>Actinomycetota</taxon>
        <taxon>Actinomycetes</taxon>
        <taxon>Kitasatosporales</taxon>
        <taxon>Streptomycetaceae</taxon>
        <taxon>Streptomyces</taxon>
    </lineage>
</organism>
<evidence type="ECO:0000256" key="1">
    <source>
        <dbReference type="SAM" id="MobiDB-lite"/>
    </source>
</evidence>
<gene>
    <name evidence="2" type="ORF">D9753_11760</name>
</gene>
<reference evidence="2 3" key="1">
    <citation type="submission" date="2018-10" db="EMBL/GenBank/DDBJ databases">
        <title>The genome of Streptomyces dangxiongensis Z022.</title>
        <authorList>
            <person name="Zhang B."/>
        </authorList>
    </citation>
    <scope>NUCLEOTIDE SEQUENCE [LARGE SCALE GENOMIC DNA]</scope>
    <source>
        <strain evidence="2 3">Z022</strain>
    </source>
</reference>
<evidence type="ECO:0008006" key="4">
    <source>
        <dbReference type="Google" id="ProtNLM"/>
    </source>
</evidence>
<dbReference type="EMBL" id="CP033073">
    <property type="protein sequence ID" value="AYN39481.1"/>
    <property type="molecule type" value="Genomic_DNA"/>
</dbReference>
<accession>A0A3G2JCZ8</accession>
<proteinExistence type="predicted"/>
<dbReference type="AlphaFoldDB" id="A0A3G2JCZ8"/>
<evidence type="ECO:0000313" key="3">
    <source>
        <dbReference type="Proteomes" id="UP000268329"/>
    </source>
</evidence>
<feature type="compositionally biased region" description="Low complexity" evidence="1">
    <location>
        <begin position="24"/>
        <end position="50"/>
    </location>
</feature>
<feature type="region of interest" description="Disordered" evidence="1">
    <location>
        <begin position="24"/>
        <end position="100"/>
    </location>
</feature>
<dbReference type="OrthoDB" id="4301239at2"/>